<keyword evidence="1" id="KW-0472">Membrane</keyword>
<feature type="transmembrane region" description="Helical" evidence="1">
    <location>
        <begin position="127"/>
        <end position="144"/>
    </location>
</feature>
<protein>
    <submittedName>
        <fullName evidence="2">Uncharacterized protein</fullName>
    </submittedName>
</protein>
<dbReference type="STRING" id="1330021.A0A367LKJ5"/>
<comment type="caution">
    <text evidence="2">The sequence shown here is derived from an EMBL/GenBank/DDBJ whole genome shotgun (WGS) entry which is preliminary data.</text>
</comment>
<sequence length="178" mass="19394">MEAYIFGLVADLLPPEMAAAARHYLLRPDSPLQSCKRHLAATARAGIVALTDVAAGALAASESQGGGGGGVTGVVTTLALLAVSALLLRWLGRLVMWWTRFTLRLAWWASVVALCACVWQRGPVATLQSVLVGVGALMRYLAILRDVWLAEYNRYEVQERQQQQQRQFTASRARGSAW</sequence>
<dbReference type="AlphaFoldDB" id="A0A367LKJ5"/>
<gene>
    <name evidence="2" type="ORF">L249_6761</name>
</gene>
<evidence type="ECO:0000313" key="2">
    <source>
        <dbReference type="EMBL" id="RCI14956.1"/>
    </source>
</evidence>
<dbReference type="Proteomes" id="UP000253664">
    <property type="component" value="Unassembled WGS sequence"/>
</dbReference>
<proteinExistence type="predicted"/>
<dbReference type="EMBL" id="LKCN02000003">
    <property type="protein sequence ID" value="RCI14956.1"/>
    <property type="molecule type" value="Genomic_DNA"/>
</dbReference>
<keyword evidence="1" id="KW-1133">Transmembrane helix</keyword>
<name>A0A367LKJ5_9HYPO</name>
<evidence type="ECO:0000313" key="3">
    <source>
        <dbReference type="Proteomes" id="UP000253664"/>
    </source>
</evidence>
<accession>A0A367LKJ5</accession>
<dbReference type="Pfam" id="PF12716">
    <property type="entry name" value="Apq12"/>
    <property type="match status" value="1"/>
</dbReference>
<dbReference type="InterPro" id="IPR024316">
    <property type="entry name" value="APQ12"/>
</dbReference>
<organism evidence="2 3">
    <name type="scientific">Ophiocordyceps polyrhachis-furcata BCC 54312</name>
    <dbReference type="NCBI Taxonomy" id="1330021"/>
    <lineage>
        <taxon>Eukaryota</taxon>
        <taxon>Fungi</taxon>
        <taxon>Dikarya</taxon>
        <taxon>Ascomycota</taxon>
        <taxon>Pezizomycotina</taxon>
        <taxon>Sordariomycetes</taxon>
        <taxon>Hypocreomycetidae</taxon>
        <taxon>Hypocreales</taxon>
        <taxon>Ophiocordycipitaceae</taxon>
        <taxon>Ophiocordyceps</taxon>
    </lineage>
</organism>
<dbReference type="OrthoDB" id="3559694at2759"/>
<feature type="transmembrane region" description="Helical" evidence="1">
    <location>
        <begin position="71"/>
        <end position="91"/>
    </location>
</feature>
<feature type="transmembrane region" description="Helical" evidence="1">
    <location>
        <begin position="103"/>
        <end position="121"/>
    </location>
</feature>
<keyword evidence="3" id="KW-1185">Reference proteome</keyword>
<keyword evidence="1" id="KW-0812">Transmembrane</keyword>
<evidence type="ECO:0000256" key="1">
    <source>
        <dbReference type="SAM" id="Phobius"/>
    </source>
</evidence>
<reference evidence="2 3" key="1">
    <citation type="journal article" date="2015" name="BMC Genomics">
        <title>Insights from the genome of Ophiocordyceps polyrhachis-furcata to pathogenicity and host specificity in insect fungi.</title>
        <authorList>
            <person name="Wichadakul D."/>
            <person name="Kobmoo N."/>
            <person name="Ingsriswang S."/>
            <person name="Tangphatsornruang S."/>
            <person name="Chantasingh D."/>
            <person name="Luangsa-ard J.J."/>
            <person name="Eurwilaichitr L."/>
        </authorList>
    </citation>
    <scope>NUCLEOTIDE SEQUENCE [LARGE SCALE GENOMIC DNA]</scope>
    <source>
        <strain evidence="2 3">BCC 54312</strain>
    </source>
</reference>